<dbReference type="Pfam" id="PF02639">
    <property type="entry name" value="DUF188"/>
    <property type="match status" value="1"/>
</dbReference>
<gene>
    <name evidence="3" type="ORF">DFR30_0666</name>
</gene>
<evidence type="ECO:0000256" key="1">
    <source>
        <dbReference type="ARBA" id="ARBA00008522"/>
    </source>
</evidence>
<organism evidence="3 4">
    <name type="scientific">Thiogranum longum</name>
    <dbReference type="NCBI Taxonomy" id="1537524"/>
    <lineage>
        <taxon>Bacteria</taxon>
        <taxon>Pseudomonadati</taxon>
        <taxon>Pseudomonadota</taxon>
        <taxon>Gammaproteobacteria</taxon>
        <taxon>Chromatiales</taxon>
        <taxon>Ectothiorhodospiraceae</taxon>
        <taxon>Thiogranum</taxon>
    </lineage>
</organism>
<dbReference type="NCBIfam" id="NF001095">
    <property type="entry name" value="PRK00124.1"/>
    <property type="match status" value="1"/>
</dbReference>
<dbReference type="PANTHER" id="PTHR35146:SF1">
    <property type="entry name" value="UPF0178 PROTEIN YAII"/>
    <property type="match status" value="1"/>
</dbReference>
<evidence type="ECO:0000256" key="2">
    <source>
        <dbReference type="HAMAP-Rule" id="MF_00489"/>
    </source>
</evidence>
<comment type="caution">
    <text evidence="3">The sequence shown here is derived from an EMBL/GenBank/DDBJ whole genome shotgun (WGS) entry which is preliminary data.</text>
</comment>
<keyword evidence="4" id="KW-1185">Reference proteome</keyword>
<dbReference type="EMBL" id="SMFX01000001">
    <property type="protein sequence ID" value="TCK17436.1"/>
    <property type="molecule type" value="Genomic_DNA"/>
</dbReference>
<dbReference type="Proteomes" id="UP000295707">
    <property type="component" value="Unassembled WGS sequence"/>
</dbReference>
<dbReference type="HAMAP" id="MF_00489">
    <property type="entry name" value="UPF0178"/>
    <property type="match status" value="1"/>
</dbReference>
<dbReference type="AlphaFoldDB" id="A0A4V2PGM5"/>
<evidence type="ECO:0000313" key="3">
    <source>
        <dbReference type="EMBL" id="TCK17436.1"/>
    </source>
</evidence>
<accession>A0A4V2PGM5</accession>
<proteinExistence type="inferred from homology"/>
<protein>
    <recommendedName>
        <fullName evidence="2">UPF0178 protein DFR30_0666</fullName>
    </recommendedName>
</protein>
<sequence>MRLFYQKFVLGGNFDYEGRHTGPYNGSDVAFAGITMRLKQIWVDADACPKVIKEILFRAAERTGVPLMLVANQPLQVPKSRHIRAIQVGAGFDVADNYIVAHAEVGDLVITADIPLAAEVVAKACRALNPRGELYTEENIRQRLNMRDFMDTLRSSGIDTGGHASFSQADRQAFANQLDRLLAKPG</sequence>
<dbReference type="InterPro" id="IPR003791">
    <property type="entry name" value="UPF0178"/>
</dbReference>
<evidence type="ECO:0000313" key="4">
    <source>
        <dbReference type="Proteomes" id="UP000295707"/>
    </source>
</evidence>
<dbReference type="PANTHER" id="PTHR35146">
    <property type="entry name" value="UPF0178 PROTEIN YAII"/>
    <property type="match status" value="1"/>
</dbReference>
<comment type="similarity">
    <text evidence="1 2">Belongs to the UPF0178 family.</text>
</comment>
<reference evidence="3 4" key="1">
    <citation type="submission" date="2019-03" db="EMBL/GenBank/DDBJ databases">
        <title>Genomic Encyclopedia of Type Strains, Phase IV (KMG-IV): sequencing the most valuable type-strain genomes for metagenomic binning, comparative biology and taxonomic classification.</title>
        <authorList>
            <person name="Goeker M."/>
        </authorList>
    </citation>
    <scope>NUCLEOTIDE SEQUENCE [LARGE SCALE GENOMIC DNA]</scope>
    <source>
        <strain evidence="3 4">DSM 19610</strain>
    </source>
</reference>
<dbReference type="CDD" id="cd18720">
    <property type="entry name" value="PIN_YqxD-like"/>
    <property type="match status" value="1"/>
</dbReference>
<name>A0A4V2PGM5_9GAMM</name>